<evidence type="ECO:0000313" key="3">
    <source>
        <dbReference type="EMBL" id="CAC5401737.1"/>
    </source>
</evidence>
<evidence type="ECO:0000259" key="2">
    <source>
        <dbReference type="PROSITE" id="PS50222"/>
    </source>
</evidence>
<sequence>MCFEFLKISSTQSARNSSLNPKRTKMQAVKGFFTSIKAGFVSKGKSMGIILGIFNPELSEFQKKKLMHEFHVFFDLNKDGILEWKDFDLARTKICDLSGYKMKEMKITMGKISIEEWLKMWQNFNEQCIKQSKKENEEPPERKLPEWLEQYIEYKFNLYDRTGDGRVDAEEFEYVLSDFGVPPKDARCAFLMFSCNNTKKVDLDYFKELCIDYYRSDDISALGNFITGKLDFND</sequence>
<dbReference type="Gene3D" id="1.10.238.10">
    <property type="entry name" value="EF-hand"/>
    <property type="match status" value="1"/>
</dbReference>
<organism evidence="3 4">
    <name type="scientific">Mytilus coruscus</name>
    <name type="common">Sea mussel</name>
    <dbReference type="NCBI Taxonomy" id="42192"/>
    <lineage>
        <taxon>Eukaryota</taxon>
        <taxon>Metazoa</taxon>
        <taxon>Spiralia</taxon>
        <taxon>Lophotrochozoa</taxon>
        <taxon>Mollusca</taxon>
        <taxon>Bivalvia</taxon>
        <taxon>Autobranchia</taxon>
        <taxon>Pteriomorphia</taxon>
        <taxon>Mytilida</taxon>
        <taxon>Mytiloidea</taxon>
        <taxon>Mytilidae</taxon>
        <taxon>Mytilinae</taxon>
        <taxon>Mytilus</taxon>
    </lineage>
</organism>
<dbReference type="PROSITE" id="PS00018">
    <property type="entry name" value="EF_HAND_1"/>
    <property type="match status" value="1"/>
</dbReference>
<protein>
    <recommendedName>
        <fullName evidence="2">EF-hand domain-containing protein</fullName>
    </recommendedName>
</protein>
<reference evidence="3 4" key="1">
    <citation type="submission" date="2020-06" db="EMBL/GenBank/DDBJ databases">
        <authorList>
            <person name="Li R."/>
            <person name="Bekaert M."/>
        </authorList>
    </citation>
    <scope>NUCLEOTIDE SEQUENCE [LARGE SCALE GENOMIC DNA]</scope>
    <source>
        <strain evidence="4">wild</strain>
    </source>
</reference>
<evidence type="ECO:0000256" key="1">
    <source>
        <dbReference type="ARBA" id="ARBA00022837"/>
    </source>
</evidence>
<proteinExistence type="predicted"/>
<dbReference type="Proteomes" id="UP000507470">
    <property type="component" value="Unassembled WGS sequence"/>
</dbReference>
<dbReference type="PROSITE" id="PS50222">
    <property type="entry name" value="EF_HAND_2"/>
    <property type="match status" value="1"/>
</dbReference>
<keyword evidence="4" id="KW-1185">Reference proteome</keyword>
<keyword evidence="1" id="KW-0106">Calcium</keyword>
<name>A0A6J8D269_MYTCO</name>
<dbReference type="InterPro" id="IPR011992">
    <property type="entry name" value="EF-hand-dom_pair"/>
</dbReference>
<dbReference type="EMBL" id="CACVKT020006453">
    <property type="protein sequence ID" value="CAC5401737.1"/>
    <property type="molecule type" value="Genomic_DNA"/>
</dbReference>
<dbReference type="AlphaFoldDB" id="A0A6J8D269"/>
<dbReference type="GO" id="GO:0005509">
    <property type="term" value="F:calcium ion binding"/>
    <property type="evidence" value="ECO:0007669"/>
    <property type="project" value="InterPro"/>
</dbReference>
<feature type="domain" description="EF-hand" evidence="2">
    <location>
        <begin position="147"/>
        <end position="182"/>
    </location>
</feature>
<accession>A0A6J8D269</accession>
<dbReference type="InterPro" id="IPR018247">
    <property type="entry name" value="EF_Hand_1_Ca_BS"/>
</dbReference>
<dbReference type="OrthoDB" id="9974725at2759"/>
<dbReference type="Pfam" id="PF13405">
    <property type="entry name" value="EF-hand_6"/>
    <property type="match status" value="1"/>
</dbReference>
<evidence type="ECO:0000313" key="4">
    <source>
        <dbReference type="Proteomes" id="UP000507470"/>
    </source>
</evidence>
<dbReference type="SUPFAM" id="SSF47473">
    <property type="entry name" value="EF-hand"/>
    <property type="match status" value="1"/>
</dbReference>
<gene>
    <name evidence="3" type="ORF">MCOR_35792</name>
</gene>
<dbReference type="InterPro" id="IPR002048">
    <property type="entry name" value="EF_hand_dom"/>
</dbReference>